<evidence type="ECO:0000313" key="9">
    <source>
        <dbReference type="EMBL" id="CAB3245474.1"/>
    </source>
</evidence>
<evidence type="ECO:0000256" key="2">
    <source>
        <dbReference type="ARBA" id="ARBA00022692"/>
    </source>
</evidence>
<dbReference type="InterPro" id="IPR005829">
    <property type="entry name" value="Sugar_transporter_CS"/>
</dbReference>
<dbReference type="InterPro" id="IPR020846">
    <property type="entry name" value="MFS_dom"/>
</dbReference>
<dbReference type="InterPro" id="IPR005828">
    <property type="entry name" value="MFS_sugar_transport-like"/>
</dbReference>
<dbReference type="PROSITE" id="PS00216">
    <property type="entry name" value="SUGAR_TRANSPORT_1"/>
    <property type="match status" value="1"/>
</dbReference>
<dbReference type="PANTHER" id="PTHR24064">
    <property type="entry name" value="SOLUTE CARRIER FAMILY 22 MEMBER"/>
    <property type="match status" value="1"/>
</dbReference>
<keyword evidence="3 6" id="KW-1133">Transmembrane helix</keyword>
<dbReference type="Gene3D" id="1.20.1250.20">
    <property type="entry name" value="MFS general substrate transporter like domains"/>
    <property type="match status" value="1"/>
</dbReference>
<feature type="transmembrane region" description="Helical" evidence="6">
    <location>
        <begin position="254"/>
        <end position="272"/>
    </location>
</feature>
<proteinExistence type="predicted"/>
<keyword evidence="10" id="KW-1185">Reference proteome</keyword>
<feature type="transmembrane region" description="Helical" evidence="6">
    <location>
        <begin position="221"/>
        <end position="242"/>
    </location>
</feature>
<evidence type="ECO:0000256" key="4">
    <source>
        <dbReference type="ARBA" id="ARBA00023136"/>
    </source>
</evidence>
<dbReference type="Pfam" id="PF00083">
    <property type="entry name" value="Sugar_tr"/>
    <property type="match status" value="1"/>
</dbReference>
<comment type="caution">
    <text evidence="9">The sequence shown here is derived from an EMBL/GenBank/DDBJ whole genome shotgun (WGS) entry which is preliminary data.</text>
</comment>
<sequence length="578" mass="64349">MIIDNIQLDLFKSGVEKPVQAKPGYDGDMLDSVLSHVGDMGRYQKVLYVAMIPFGFIYAFTYFVQMFITVAPQNYWCRVPELAGLSMELRRNLSAPGADTGIWDHCMTFDTNWTEVLNTLTPPPSGTPLIKCQNGWEFEFKDIPYETVATEREWVCDRANYVPIAQSLFFTGSVAGGFLFGWIADRFGRVPALVGTNLVGGLGGIATVFTTGLWDFILCRFLVGMSFDNCFMIVYILVLEYIGPKYRTFAANSAFGFSFGGGAIALPWIAYFIADWRIFIWVTSLPMFIALLAPWILPESTRWLVSIGHVDKAVEVLRSFEKFNKLKIPDNVMDEFVVSSNKAKLEKKQTLITLMKSPRMCMAFVGLVVVHLGCNVVFDGLVRLSDSFGLDFFLTFCLNSVTELPANFILAVVLDRLGRRNLTWAPLVLSGLFITIAIFVTDGASQAGLAIVARFFINISYTVTMQWCVEILPTPFRATGSGALHLVGYFGIIVTPFIVYSERYWSLLPLVTFAITAYVSGAITLGLPETKGQPMPQTIADGEKIIREQSLCGNIKDVEENNKESSVDPGSYKTSHHI</sequence>
<evidence type="ECO:0000256" key="1">
    <source>
        <dbReference type="ARBA" id="ARBA00004141"/>
    </source>
</evidence>
<feature type="transmembrane region" description="Helical" evidence="6">
    <location>
        <begin position="278"/>
        <end position="297"/>
    </location>
</feature>
<evidence type="ECO:0000256" key="6">
    <source>
        <dbReference type="SAM" id="Phobius"/>
    </source>
</evidence>
<feature type="transmembrane region" description="Helical" evidence="6">
    <location>
        <begin position="360"/>
        <end position="378"/>
    </location>
</feature>
<feature type="compositionally biased region" description="Basic and acidic residues" evidence="5">
    <location>
        <begin position="557"/>
        <end position="566"/>
    </location>
</feature>
<dbReference type="AlphaFoldDB" id="A0A8S1AKC6"/>
<accession>A0A8S1AKC6</accession>
<dbReference type="Proteomes" id="UP000494256">
    <property type="component" value="Unassembled WGS sequence"/>
</dbReference>
<feature type="domain" description="Major facilitator superfamily (MFS) profile" evidence="7">
    <location>
        <begin position="85"/>
        <end position="531"/>
    </location>
</feature>
<feature type="transmembrane region" description="Helical" evidence="6">
    <location>
        <begin position="447"/>
        <end position="469"/>
    </location>
</feature>
<name>A0A8S1AKC6_ARCPL</name>
<dbReference type="EMBL" id="CADEBD010000042">
    <property type="protein sequence ID" value="CAB3221121.1"/>
    <property type="molecule type" value="Genomic_DNA"/>
</dbReference>
<keyword evidence="2 6" id="KW-0812">Transmembrane</keyword>
<dbReference type="GO" id="GO:0022857">
    <property type="term" value="F:transmembrane transporter activity"/>
    <property type="evidence" value="ECO:0007669"/>
    <property type="project" value="InterPro"/>
</dbReference>
<comment type="subcellular location">
    <subcellularLocation>
        <location evidence="1">Membrane</location>
        <topology evidence="1">Multi-pass membrane protein</topology>
    </subcellularLocation>
</comment>
<feature type="region of interest" description="Disordered" evidence="5">
    <location>
        <begin position="557"/>
        <end position="578"/>
    </location>
</feature>
<feature type="transmembrane region" description="Helical" evidence="6">
    <location>
        <begin position="421"/>
        <end position="441"/>
    </location>
</feature>
<dbReference type="PROSITE" id="PS50850">
    <property type="entry name" value="MFS"/>
    <property type="match status" value="1"/>
</dbReference>
<dbReference type="OrthoDB" id="6884957at2759"/>
<evidence type="ECO:0000259" key="7">
    <source>
        <dbReference type="PROSITE" id="PS50850"/>
    </source>
</evidence>
<reference evidence="10 11" key="1">
    <citation type="submission" date="2020-04" db="EMBL/GenBank/DDBJ databases">
        <authorList>
            <person name="Wallbank WR R."/>
            <person name="Pardo Diaz C."/>
            <person name="Kozak K."/>
            <person name="Martin S."/>
            <person name="Jiggins C."/>
            <person name="Moest M."/>
            <person name="Warren A I."/>
            <person name="Byers J.R.P. K."/>
            <person name="Montejo-Kovacevich G."/>
            <person name="Yen C E."/>
        </authorList>
    </citation>
    <scope>NUCLEOTIDE SEQUENCE [LARGE SCALE GENOMIC DNA]</scope>
</reference>
<feature type="transmembrane region" description="Helical" evidence="6">
    <location>
        <begin position="46"/>
        <end position="68"/>
    </location>
</feature>
<evidence type="ECO:0000256" key="5">
    <source>
        <dbReference type="SAM" id="MobiDB-lite"/>
    </source>
</evidence>
<dbReference type="GO" id="GO:0016020">
    <property type="term" value="C:membrane"/>
    <property type="evidence" value="ECO:0007669"/>
    <property type="project" value="UniProtKB-SubCell"/>
</dbReference>
<protein>
    <recommendedName>
        <fullName evidence="7">Major facilitator superfamily (MFS) profile domain-containing protein</fullName>
    </recommendedName>
</protein>
<dbReference type="Proteomes" id="UP000494106">
    <property type="component" value="Unassembled WGS sequence"/>
</dbReference>
<dbReference type="EMBL" id="CADEBC010000524">
    <property type="protein sequence ID" value="CAB3245474.1"/>
    <property type="molecule type" value="Genomic_DNA"/>
</dbReference>
<dbReference type="SUPFAM" id="SSF103473">
    <property type="entry name" value="MFS general substrate transporter"/>
    <property type="match status" value="1"/>
</dbReference>
<evidence type="ECO:0000313" key="11">
    <source>
        <dbReference type="Proteomes" id="UP000494256"/>
    </source>
</evidence>
<feature type="transmembrane region" description="Helical" evidence="6">
    <location>
        <begin position="164"/>
        <end position="183"/>
    </location>
</feature>
<feature type="transmembrane region" description="Helical" evidence="6">
    <location>
        <begin position="390"/>
        <end position="414"/>
    </location>
</feature>
<keyword evidence="4 6" id="KW-0472">Membrane</keyword>
<evidence type="ECO:0000313" key="8">
    <source>
        <dbReference type="EMBL" id="CAB3221121.1"/>
    </source>
</evidence>
<feature type="transmembrane region" description="Helical" evidence="6">
    <location>
        <begin position="506"/>
        <end position="527"/>
    </location>
</feature>
<feature type="transmembrane region" description="Helical" evidence="6">
    <location>
        <begin position="481"/>
        <end position="500"/>
    </location>
</feature>
<feature type="transmembrane region" description="Helical" evidence="6">
    <location>
        <begin position="190"/>
        <end position="209"/>
    </location>
</feature>
<organism evidence="9 10">
    <name type="scientific">Arctia plantaginis</name>
    <name type="common">Wood tiger moth</name>
    <name type="synonym">Phalaena plantaginis</name>
    <dbReference type="NCBI Taxonomy" id="874455"/>
    <lineage>
        <taxon>Eukaryota</taxon>
        <taxon>Metazoa</taxon>
        <taxon>Ecdysozoa</taxon>
        <taxon>Arthropoda</taxon>
        <taxon>Hexapoda</taxon>
        <taxon>Insecta</taxon>
        <taxon>Pterygota</taxon>
        <taxon>Neoptera</taxon>
        <taxon>Endopterygota</taxon>
        <taxon>Lepidoptera</taxon>
        <taxon>Glossata</taxon>
        <taxon>Ditrysia</taxon>
        <taxon>Noctuoidea</taxon>
        <taxon>Erebidae</taxon>
        <taxon>Arctiinae</taxon>
        <taxon>Arctia</taxon>
    </lineage>
</organism>
<dbReference type="InterPro" id="IPR036259">
    <property type="entry name" value="MFS_trans_sf"/>
</dbReference>
<gene>
    <name evidence="9" type="ORF">APLA_LOCUS10494</name>
    <name evidence="8" type="ORF">APLA_LOCUS679</name>
</gene>
<evidence type="ECO:0000313" key="10">
    <source>
        <dbReference type="Proteomes" id="UP000494106"/>
    </source>
</evidence>
<evidence type="ECO:0000256" key="3">
    <source>
        <dbReference type="ARBA" id="ARBA00022989"/>
    </source>
</evidence>